<dbReference type="RefSeq" id="XP_009548578.1">
    <property type="nucleotide sequence ID" value="XM_009550283.1"/>
</dbReference>
<evidence type="ECO:0000313" key="1">
    <source>
        <dbReference type="EMBL" id="ETW80054.1"/>
    </source>
</evidence>
<dbReference type="EMBL" id="KI925460">
    <property type="protein sequence ID" value="ETW80054.1"/>
    <property type="molecule type" value="Genomic_DNA"/>
</dbReference>
<sequence>MSTPAFHQAGFSQLIFRKRLFVPDYASSSTPVNEVDPLGKFGAFELATSRAPLRPVHHRVLRAQAVTQMLRLLALDLSTATSAEMDGLRPRFVCEPCDAEIQRWTDCASPLTDKDFMTWRTCVRVPPPPPSRPLSRLPPITHALQQHGKPKAPRLALRSLTDEERVYCEMRKQGPHWGCARCTYHVSKSGSAGSWLYRDEIVQHVQSA</sequence>
<dbReference type="AlphaFoldDB" id="W4K2U3"/>
<dbReference type="GeneID" id="20676336"/>
<organism evidence="1 2">
    <name type="scientific">Heterobasidion irregulare (strain TC 32-1)</name>
    <dbReference type="NCBI Taxonomy" id="747525"/>
    <lineage>
        <taxon>Eukaryota</taxon>
        <taxon>Fungi</taxon>
        <taxon>Dikarya</taxon>
        <taxon>Basidiomycota</taxon>
        <taxon>Agaricomycotina</taxon>
        <taxon>Agaricomycetes</taxon>
        <taxon>Russulales</taxon>
        <taxon>Bondarzewiaceae</taxon>
        <taxon>Heterobasidion</taxon>
        <taxon>Heterobasidion annosum species complex</taxon>
    </lineage>
</organism>
<dbReference type="Proteomes" id="UP000030671">
    <property type="component" value="Unassembled WGS sequence"/>
</dbReference>
<protein>
    <submittedName>
        <fullName evidence="1">Uncharacterized protein</fullName>
    </submittedName>
</protein>
<evidence type="ECO:0000313" key="2">
    <source>
        <dbReference type="Proteomes" id="UP000030671"/>
    </source>
</evidence>
<gene>
    <name evidence="1" type="ORF">HETIRDRAFT_453046</name>
</gene>
<dbReference type="InParanoid" id="W4K2U3"/>
<dbReference type="KEGG" id="hir:HETIRDRAFT_453046"/>
<reference evidence="1 2" key="1">
    <citation type="journal article" date="2012" name="New Phytol.">
        <title>Insight into trade-off between wood decay and parasitism from the genome of a fungal forest pathogen.</title>
        <authorList>
            <person name="Olson A."/>
            <person name="Aerts A."/>
            <person name="Asiegbu F."/>
            <person name="Belbahri L."/>
            <person name="Bouzid O."/>
            <person name="Broberg A."/>
            <person name="Canback B."/>
            <person name="Coutinho P.M."/>
            <person name="Cullen D."/>
            <person name="Dalman K."/>
            <person name="Deflorio G."/>
            <person name="van Diepen L.T."/>
            <person name="Dunand C."/>
            <person name="Duplessis S."/>
            <person name="Durling M."/>
            <person name="Gonthier P."/>
            <person name="Grimwood J."/>
            <person name="Fossdal C.G."/>
            <person name="Hansson D."/>
            <person name="Henrissat B."/>
            <person name="Hietala A."/>
            <person name="Himmelstrand K."/>
            <person name="Hoffmeister D."/>
            <person name="Hogberg N."/>
            <person name="James T.Y."/>
            <person name="Karlsson M."/>
            <person name="Kohler A."/>
            <person name="Kues U."/>
            <person name="Lee Y.H."/>
            <person name="Lin Y.C."/>
            <person name="Lind M."/>
            <person name="Lindquist E."/>
            <person name="Lombard V."/>
            <person name="Lucas S."/>
            <person name="Lunden K."/>
            <person name="Morin E."/>
            <person name="Murat C."/>
            <person name="Park J."/>
            <person name="Raffaello T."/>
            <person name="Rouze P."/>
            <person name="Salamov A."/>
            <person name="Schmutz J."/>
            <person name="Solheim H."/>
            <person name="Stahlberg J."/>
            <person name="Velez H."/>
            <person name="de Vries R.P."/>
            <person name="Wiebenga A."/>
            <person name="Woodward S."/>
            <person name="Yakovlev I."/>
            <person name="Garbelotto M."/>
            <person name="Martin F."/>
            <person name="Grigoriev I.V."/>
            <person name="Stenlid J."/>
        </authorList>
    </citation>
    <scope>NUCLEOTIDE SEQUENCE [LARGE SCALE GENOMIC DNA]</scope>
    <source>
        <strain evidence="1 2">TC 32-1</strain>
    </source>
</reference>
<keyword evidence="2" id="KW-1185">Reference proteome</keyword>
<proteinExistence type="predicted"/>
<dbReference type="HOGENOM" id="CLU_1321040_0_0_1"/>
<accession>W4K2U3</accession>
<name>W4K2U3_HETIT</name>